<organism evidence="2 3">
    <name type="scientific">Methylomusa anaerophila</name>
    <dbReference type="NCBI Taxonomy" id="1930071"/>
    <lineage>
        <taxon>Bacteria</taxon>
        <taxon>Bacillati</taxon>
        <taxon>Bacillota</taxon>
        <taxon>Negativicutes</taxon>
        <taxon>Selenomonadales</taxon>
        <taxon>Sporomusaceae</taxon>
        <taxon>Methylomusa</taxon>
    </lineage>
</organism>
<dbReference type="Proteomes" id="UP000276437">
    <property type="component" value="Chromosome"/>
</dbReference>
<evidence type="ECO:0000313" key="3">
    <source>
        <dbReference type="Proteomes" id="UP000276437"/>
    </source>
</evidence>
<dbReference type="InterPro" id="IPR049939">
    <property type="entry name" value="NifE-like"/>
</dbReference>
<evidence type="ECO:0000259" key="1">
    <source>
        <dbReference type="Pfam" id="PF00148"/>
    </source>
</evidence>
<accession>A0A348AFG3</accession>
<dbReference type="PANTHER" id="PTHR42956">
    <property type="entry name" value="NITROGENASE IRON-MOLYBDENUM COFACTOR BIOSYNTHESIS PROTEIN NIFE"/>
    <property type="match status" value="1"/>
</dbReference>
<gene>
    <name evidence="2" type="primary">anfK_1</name>
    <name evidence="2" type="ORF">MAMMFC1_00445</name>
</gene>
<dbReference type="KEGG" id="mana:MAMMFC1_00445"/>
<dbReference type="EC" id="1.18.6.1" evidence="2"/>
<evidence type="ECO:0000313" key="2">
    <source>
        <dbReference type="EMBL" id="BBB89811.1"/>
    </source>
</evidence>
<dbReference type="GO" id="GO:0016163">
    <property type="term" value="F:nitrogenase activity"/>
    <property type="evidence" value="ECO:0007669"/>
    <property type="project" value="UniProtKB-EC"/>
</dbReference>
<dbReference type="InterPro" id="IPR000510">
    <property type="entry name" value="Nase/OxRdtase_comp1"/>
</dbReference>
<dbReference type="SUPFAM" id="SSF53807">
    <property type="entry name" value="Helical backbone' metal receptor"/>
    <property type="match status" value="1"/>
</dbReference>
<dbReference type="PANTHER" id="PTHR42956:SF1">
    <property type="entry name" value="NITROGENASE IRON-MOLYBDENUM COFACTOR BIOSYNTHESIS PROTEIN NIFE"/>
    <property type="match status" value="1"/>
</dbReference>
<dbReference type="RefSeq" id="WP_126306092.1">
    <property type="nucleotide sequence ID" value="NZ_AP018449.1"/>
</dbReference>
<reference evidence="2 3" key="1">
    <citation type="journal article" date="2018" name="Int. J. Syst. Evol. Microbiol.">
        <title>Methylomusa anaerophila gen. nov., sp. nov., an anaerobic methanol-utilizing bacterium isolated from a microbial fuel cell.</title>
        <authorList>
            <person name="Amano N."/>
            <person name="Yamamuro A."/>
            <person name="Miyahara M."/>
            <person name="Kouzuma A."/>
            <person name="Abe T."/>
            <person name="Watanabe K."/>
        </authorList>
    </citation>
    <scope>NUCLEOTIDE SEQUENCE [LARGE SCALE GENOMIC DNA]</scope>
    <source>
        <strain evidence="2 3">MMFC1</strain>
    </source>
</reference>
<feature type="domain" description="Nitrogenase/oxidoreductase component 1" evidence="1">
    <location>
        <begin position="20"/>
        <end position="429"/>
    </location>
</feature>
<keyword evidence="2" id="KW-0560">Oxidoreductase</keyword>
<dbReference type="AlphaFoldDB" id="A0A348AFG3"/>
<dbReference type="Gene3D" id="3.40.50.1980">
    <property type="entry name" value="Nitrogenase molybdenum iron protein domain"/>
    <property type="match status" value="3"/>
</dbReference>
<dbReference type="EMBL" id="AP018449">
    <property type="protein sequence ID" value="BBB89811.1"/>
    <property type="molecule type" value="Genomic_DNA"/>
</dbReference>
<dbReference type="OrthoDB" id="9767044at2"/>
<name>A0A348AFG3_9FIRM</name>
<sequence length="452" mass="49465">MYDELTFENCQHSKDPVLSCALEGVAGIIAGIRDVSMVIHSPQGCAATVAMAYDHHEIDFTRRKIGCSRLFEADIIMGASGKLKALIKEADQSFKTKSMFVIGTCAADIIGEDLNGLCRNLQPEISAKLIPVMAGGFRGDSYAGANLGLEALLPFIAANPSRTANTVNIIAPQINLNPTWRADLAWVKTVLNCMGITVQTVVAHDITLSELENAGTAAANILLSHDVGHTFARKIQERHGIPLILADMPLPVGLKNTARWLQALGAYFNAEDAAAALIRTGEELVIDTLRRRALMIIPRYRNCKIAVVADATIGIGLVRMLYEELEMIPELLLIKSDSPYVRKLLGQELNALGIRPKVVFGADGYQIKQALATVEVDAVLGSAWEKYVAEELGIRTAFDVLAPANTDIYLDRAYFGYEGMLNLLERVGNCWEAAFRSKTINWAQYERAFNQQ</sequence>
<protein>
    <submittedName>
        <fullName evidence="2">Nitrogenase iron-iron protein beta chain</fullName>
        <ecNumber evidence="2">1.18.6.1</ecNumber>
    </submittedName>
</protein>
<dbReference type="Pfam" id="PF00148">
    <property type="entry name" value="Oxidored_nitro"/>
    <property type="match status" value="1"/>
</dbReference>
<proteinExistence type="predicted"/>
<keyword evidence="3" id="KW-1185">Reference proteome</keyword>